<dbReference type="OrthoDB" id="1198318at2"/>
<dbReference type="STRING" id="1300348.I602_2196"/>
<accession>A0A0M9CHM7</accession>
<proteinExistence type="predicted"/>
<evidence type="ECO:0000313" key="2">
    <source>
        <dbReference type="EMBL" id="KOY52636.1"/>
    </source>
</evidence>
<name>A0A0M9CHM7_9FLAO</name>
<evidence type="ECO:0000313" key="3">
    <source>
        <dbReference type="EMBL" id="SEE49438.1"/>
    </source>
</evidence>
<evidence type="ECO:0000313" key="5">
    <source>
        <dbReference type="Proteomes" id="UP000183071"/>
    </source>
</evidence>
<dbReference type="InterPro" id="IPR043749">
    <property type="entry name" value="DUF5694"/>
</dbReference>
<keyword evidence="1" id="KW-0732">Signal</keyword>
<keyword evidence="5" id="KW-1185">Reference proteome</keyword>
<evidence type="ECO:0000256" key="1">
    <source>
        <dbReference type="SAM" id="SignalP"/>
    </source>
</evidence>
<feature type="signal peptide" evidence="1">
    <location>
        <begin position="1"/>
        <end position="20"/>
    </location>
</feature>
<organism evidence="2 4">
    <name type="scientific">Polaribacter dokdonensis DSW-5</name>
    <dbReference type="NCBI Taxonomy" id="1300348"/>
    <lineage>
        <taxon>Bacteria</taxon>
        <taxon>Pseudomonadati</taxon>
        <taxon>Bacteroidota</taxon>
        <taxon>Flavobacteriia</taxon>
        <taxon>Flavobacteriales</taxon>
        <taxon>Flavobacteriaceae</taxon>
    </lineage>
</organism>
<dbReference type="EMBL" id="FNUE01000002">
    <property type="protein sequence ID" value="SEE49438.1"/>
    <property type="molecule type" value="Genomic_DNA"/>
</dbReference>
<feature type="chain" id="PRO_5005832977" evidence="1">
    <location>
        <begin position="21"/>
        <end position="315"/>
    </location>
</feature>
<comment type="caution">
    <text evidence="2">The sequence shown here is derived from an EMBL/GenBank/DDBJ whole genome shotgun (WGS) entry which is preliminary data.</text>
</comment>
<dbReference type="Pfam" id="PF18950">
    <property type="entry name" value="DUF5694"/>
    <property type="match status" value="1"/>
</dbReference>
<sequence>MKSQITLFTLLLVSIFNLFAQEPQKEVVIIGTMHTVPKIVKNSYKPMLRFAKKYNPEAIYVESPMANDSISWNYLRDGWSKNYKSFYAKSEEMKTNFQIDLKKFKELESKKMSDLSSSEIDYLINSYMYNRDNGNYELMSYIKKYGLKGATKPTRHEDGDLTYKLAIHQDLKVKNMDDQQTNGIYHSAWNKCAREGSKNGNNAANSKLYKKDYNSAILPAIFRRLGKHTNNRKSLNRLHKMSSFNYVLQDTEGCKEGRKYWNERNKRMAANIVNQIAESNNTRNLVVVGAAHVIGLEEELKRKNPNLKVILMNEY</sequence>
<reference evidence="3 5" key="2">
    <citation type="submission" date="2016-10" db="EMBL/GenBank/DDBJ databases">
        <authorList>
            <person name="Varghese N."/>
            <person name="Submissions S."/>
        </authorList>
    </citation>
    <scope>NUCLEOTIDE SEQUENCE [LARGE SCALE GENOMIC DNA]</scope>
    <source>
        <strain evidence="3 5">DSW-5</strain>
    </source>
</reference>
<dbReference type="Proteomes" id="UP000183071">
    <property type="component" value="Unassembled WGS sequence"/>
</dbReference>
<protein>
    <submittedName>
        <fullName evidence="2">TraB family protein</fullName>
    </submittedName>
</protein>
<gene>
    <name evidence="2" type="ORF">I602_2196</name>
    <name evidence="3" type="ORF">SAMN05444353_1970</name>
</gene>
<reference evidence="2 4" key="1">
    <citation type="submission" date="2015-07" db="EMBL/GenBank/DDBJ databases">
        <title>Genome of Polaribacter dokdonenesis DSW-5, isolated from seawater off Dokdo in Korea.</title>
        <authorList>
            <person name="Yoon K."/>
            <person name="Song J.Y."/>
            <person name="Kim J.F."/>
        </authorList>
    </citation>
    <scope>NUCLEOTIDE SEQUENCE [LARGE SCALE GENOMIC DNA]</scope>
    <source>
        <strain evidence="2 4">DSW-5</strain>
    </source>
</reference>
<dbReference type="PATRIC" id="fig|1300348.6.peg.2197"/>
<dbReference type="RefSeq" id="WP_053974724.1">
    <property type="nucleotide sequence ID" value="NZ_FNUE01000002.1"/>
</dbReference>
<dbReference type="Proteomes" id="UP000037716">
    <property type="component" value="Unassembled WGS sequence"/>
</dbReference>
<evidence type="ECO:0000313" key="4">
    <source>
        <dbReference type="Proteomes" id="UP000037716"/>
    </source>
</evidence>
<dbReference type="EMBL" id="LGBR01000001">
    <property type="protein sequence ID" value="KOY52636.1"/>
    <property type="molecule type" value="Genomic_DNA"/>
</dbReference>
<dbReference type="AlphaFoldDB" id="A0A0M9CHM7"/>